<feature type="domain" description="Type IV / VI secretion system DotU" evidence="2">
    <location>
        <begin position="7"/>
        <end position="201"/>
    </location>
</feature>
<gene>
    <name evidence="3" type="ORF">DB30_00335</name>
</gene>
<dbReference type="PANTHER" id="PTHR38033">
    <property type="entry name" value="MEMBRANE PROTEIN-RELATED"/>
    <property type="match status" value="1"/>
</dbReference>
<dbReference type="Proteomes" id="UP000031599">
    <property type="component" value="Unassembled WGS sequence"/>
</dbReference>
<keyword evidence="1" id="KW-1133">Transmembrane helix</keyword>
<evidence type="ECO:0000256" key="1">
    <source>
        <dbReference type="SAM" id="Phobius"/>
    </source>
</evidence>
<dbReference type="AlphaFoldDB" id="A0A0C1ZQU2"/>
<evidence type="ECO:0000313" key="4">
    <source>
        <dbReference type="Proteomes" id="UP000031599"/>
    </source>
</evidence>
<dbReference type="RefSeq" id="WP_052555948.1">
    <property type="nucleotide sequence ID" value="NZ_JMCC02000100.1"/>
</dbReference>
<dbReference type="Pfam" id="PF09850">
    <property type="entry name" value="DotU"/>
    <property type="match status" value="1"/>
</dbReference>
<accession>A0A0C1ZQU2</accession>
<evidence type="ECO:0000259" key="2">
    <source>
        <dbReference type="Pfam" id="PF09850"/>
    </source>
</evidence>
<dbReference type="NCBIfam" id="TIGR03349">
    <property type="entry name" value="IV_VI_DotU"/>
    <property type="match status" value="1"/>
</dbReference>
<organism evidence="3 4">
    <name type="scientific">Enhygromyxa salina</name>
    <dbReference type="NCBI Taxonomy" id="215803"/>
    <lineage>
        <taxon>Bacteria</taxon>
        <taxon>Pseudomonadati</taxon>
        <taxon>Myxococcota</taxon>
        <taxon>Polyangia</taxon>
        <taxon>Nannocystales</taxon>
        <taxon>Nannocystaceae</taxon>
        <taxon>Enhygromyxa</taxon>
    </lineage>
</organism>
<dbReference type="EMBL" id="JMCC02000100">
    <property type="protein sequence ID" value="KIG13333.1"/>
    <property type="molecule type" value="Genomic_DNA"/>
</dbReference>
<sequence>MERINEVTKDCFNALIQFRSLDAASAVSPQMPYQRLCGFIDQMLTNARQAKYEEADVVDMAYAVVALADELALHKGGAIRDFWMQRPLQLHYFNENLAGEGFFHRLNAVMSDPGRIEILRVYYVCLLLGFQGQFAIRGGELELDTIIRRVKEALRNDLKEQPLSVQPLRPKEDMGRADGFPAVWVALFFLLFSLGLLIVLRIGLDKQTKNVVERVQPMMQPDEG</sequence>
<dbReference type="Gene3D" id="1.25.40.590">
    <property type="entry name" value="Type IV / VI secretion system, DotU"/>
    <property type="match status" value="1"/>
</dbReference>
<evidence type="ECO:0000313" key="3">
    <source>
        <dbReference type="EMBL" id="KIG13333.1"/>
    </source>
</evidence>
<dbReference type="InterPro" id="IPR038522">
    <property type="entry name" value="T4/T6SS_DotU_sf"/>
</dbReference>
<dbReference type="InterPro" id="IPR017732">
    <property type="entry name" value="T4/T6SS_DotU"/>
</dbReference>
<proteinExistence type="predicted"/>
<protein>
    <submittedName>
        <fullName evidence="3">Putative transmembrane protein</fullName>
    </submittedName>
</protein>
<keyword evidence="1" id="KW-0472">Membrane</keyword>
<reference evidence="3 4" key="1">
    <citation type="submission" date="2014-12" db="EMBL/GenBank/DDBJ databases">
        <title>Genome assembly of Enhygromyxa salina DSM 15201.</title>
        <authorList>
            <person name="Sharma G."/>
            <person name="Subramanian S."/>
        </authorList>
    </citation>
    <scope>NUCLEOTIDE SEQUENCE [LARGE SCALE GENOMIC DNA]</scope>
    <source>
        <strain evidence="3 4">DSM 15201</strain>
    </source>
</reference>
<keyword evidence="1 3" id="KW-0812">Transmembrane</keyword>
<feature type="transmembrane region" description="Helical" evidence="1">
    <location>
        <begin position="182"/>
        <end position="204"/>
    </location>
</feature>
<comment type="caution">
    <text evidence="3">The sequence shown here is derived from an EMBL/GenBank/DDBJ whole genome shotgun (WGS) entry which is preliminary data.</text>
</comment>
<dbReference type="PANTHER" id="PTHR38033:SF1">
    <property type="entry name" value="DOTU FAMILY TYPE IV_VI SECRETION SYSTEM PROTEIN"/>
    <property type="match status" value="1"/>
</dbReference>
<name>A0A0C1ZQU2_9BACT</name>